<dbReference type="GO" id="GO:0016020">
    <property type="term" value="C:membrane"/>
    <property type="evidence" value="ECO:0007669"/>
    <property type="project" value="UniProtKB-SubCell"/>
</dbReference>
<evidence type="ECO:0000256" key="4">
    <source>
        <dbReference type="ARBA" id="ARBA00023136"/>
    </source>
</evidence>
<dbReference type="PANTHER" id="PTHR21421">
    <property type="entry name" value="GUSTATORY RECEPTOR"/>
    <property type="match status" value="1"/>
</dbReference>
<evidence type="ECO:0000313" key="9">
    <source>
        <dbReference type="Proteomes" id="UP000828390"/>
    </source>
</evidence>
<organism evidence="8 9">
    <name type="scientific">Dreissena polymorpha</name>
    <name type="common">Zebra mussel</name>
    <name type="synonym">Mytilus polymorpha</name>
    <dbReference type="NCBI Taxonomy" id="45954"/>
    <lineage>
        <taxon>Eukaryota</taxon>
        <taxon>Metazoa</taxon>
        <taxon>Spiralia</taxon>
        <taxon>Lophotrochozoa</taxon>
        <taxon>Mollusca</taxon>
        <taxon>Bivalvia</taxon>
        <taxon>Autobranchia</taxon>
        <taxon>Heteroconchia</taxon>
        <taxon>Euheterodonta</taxon>
        <taxon>Imparidentia</taxon>
        <taxon>Neoheterodontei</taxon>
        <taxon>Myida</taxon>
        <taxon>Dreissenoidea</taxon>
        <taxon>Dreissenidae</taxon>
        <taxon>Dreissena</taxon>
    </lineage>
</organism>
<feature type="transmembrane region" description="Helical" evidence="6">
    <location>
        <begin position="178"/>
        <end position="195"/>
    </location>
</feature>
<name>A0A9D3Z322_DREPO</name>
<dbReference type="GO" id="GO:0038023">
    <property type="term" value="F:signaling receptor activity"/>
    <property type="evidence" value="ECO:0007669"/>
    <property type="project" value="UniProtKB-ARBA"/>
</dbReference>
<keyword evidence="9" id="KW-1185">Reference proteome</keyword>
<keyword evidence="4 6" id="KW-0472">Membrane</keyword>
<proteinExistence type="predicted"/>
<keyword evidence="5" id="KW-0675">Receptor</keyword>
<keyword evidence="2 6" id="KW-0812">Transmembrane</keyword>
<accession>A0A9D3Z322</accession>
<dbReference type="GO" id="GO:0051606">
    <property type="term" value="P:detection of stimulus"/>
    <property type="evidence" value="ECO:0007669"/>
    <property type="project" value="UniProtKB-ARBA"/>
</dbReference>
<dbReference type="GO" id="GO:0050909">
    <property type="term" value="P:sensory perception of taste"/>
    <property type="evidence" value="ECO:0007669"/>
    <property type="project" value="InterPro"/>
</dbReference>
<protein>
    <submittedName>
        <fullName evidence="8">Uncharacterized protein</fullName>
    </submittedName>
</protein>
<feature type="transmembrane region" description="Helical" evidence="6">
    <location>
        <begin position="7"/>
        <end position="29"/>
    </location>
</feature>
<comment type="caution">
    <text evidence="8">The sequence shown here is derived from an EMBL/GenBank/DDBJ whole genome shotgun (WGS) entry which is preliminary data.</text>
</comment>
<evidence type="ECO:0000256" key="6">
    <source>
        <dbReference type="SAM" id="Phobius"/>
    </source>
</evidence>
<feature type="transmembrane region" description="Helical" evidence="6">
    <location>
        <begin position="99"/>
        <end position="125"/>
    </location>
</feature>
<reference evidence="8" key="1">
    <citation type="journal article" date="2019" name="bioRxiv">
        <title>The Genome of the Zebra Mussel, Dreissena polymorpha: A Resource for Invasive Species Research.</title>
        <authorList>
            <person name="McCartney M.A."/>
            <person name="Auch B."/>
            <person name="Kono T."/>
            <person name="Mallez S."/>
            <person name="Zhang Y."/>
            <person name="Obille A."/>
            <person name="Becker A."/>
            <person name="Abrahante J.E."/>
            <person name="Garbe J."/>
            <person name="Badalamenti J.P."/>
            <person name="Herman A."/>
            <person name="Mangelson H."/>
            <person name="Liachko I."/>
            <person name="Sullivan S."/>
            <person name="Sone E.D."/>
            <person name="Koren S."/>
            <person name="Silverstein K.A.T."/>
            <person name="Beckman K.B."/>
            <person name="Gohl D.M."/>
        </authorList>
    </citation>
    <scope>NUCLEOTIDE SEQUENCE</scope>
    <source>
        <strain evidence="8">Duluth1</strain>
        <tissue evidence="8">Whole animal</tissue>
    </source>
</reference>
<evidence type="ECO:0000256" key="1">
    <source>
        <dbReference type="ARBA" id="ARBA00004141"/>
    </source>
</evidence>
<feature type="transmembrane region" description="Helical" evidence="6">
    <location>
        <begin position="71"/>
        <end position="92"/>
    </location>
</feature>
<dbReference type="EMBL" id="JAIWYP010000014">
    <property type="protein sequence ID" value="KAH3711952.1"/>
    <property type="molecule type" value="Genomic_DNA"/>
</dbReference>
<comment type="subcellular location">
    <subcellularLocation>
        <location evidence="1">Membrane</location>
        <topology evidence="1">Multi-pass membrane protein</topology>
    </subcellularLocation>
</comment>
<evidence type="ECO:0000256" key="5">
    <source>
        <dbReference type="ARBA" id="ARBA00023170"/>
    </source>
</evidence>
<evidence type="ECO:0000313" key="7">
    <source>
        <dbReference type="EMBL" id="KAH3711952.1"/>
    </source>
</evidence>
<dbReference type="Proteomes" id="UP000828390">
    <property type="component" value="Unassembled WGS sequence"/>
</dbReference>
<keyword evidence="3 6" id="KW-1133">Transmembrane helix</keyword>
<gene>
    <name evidence="7" type="ORF">DPMN_071628</name>
    <name evidence="8" type="ORF">DPMN_071636</name>
</gene>
<dbReference type="InterPro" id="IPR013604">
    <property type="entry name" value="7TM_chemorcpt"/>
</dbReference>
<dbReference type="EMBL" id="JAIWYP010000014">
    <property type="protein sequence ID" value="KAH3711960.1"/>
    <property type="molecule type" value="Genomic_DNA"/>
</dbReference>
<dbReference type="Pfam" id="PF08395">
    <property type="entry name" value="7tm_7"/>
    <property type="match status" value="1"/>
</dbReference>
<dbReference type="PANTHER" id="PTHR21421:SF29">
    <property type="entry name" value="GUSTATORY RECEPTOR 5A FOR TREHALOSE-RELATED"/>
    <property type="match status" value="1"/>
</dbReference>
<evidence type="ECO:0000256" key="2">
    <source>
        <dbReference type="ARBA" id="ARBA00022692"/>
    </source>
</evidence>
<reference evidence="8" key="2">
    <citation type="submission" date="2020-11" db="EMBL/GenBank/DDBJ databases">
        <authorList>
            <person name="McCartney M.A."/>
            <person name="Auch B."/>
            <person name="Kono T."/>
            <person name="Mallez S."/>
            <person name="Becker A."/>
            <person name="Gohl D.M."/>
            <person name="Silverstein K.A.T."/>
            <person name="Koren S."/>
            <person name="Bechman K.B."/>
            <person name="Herman A."/>
            <person name="Abrahante J.E."/>
            <person name="Garbe J."/>
        </authorList>
    </citation>
    <scope>NUCLEOTIDE SEQUENCE</scope>
    <source>
        <strain evidence="8">Duluth1</strain>
        <tissue evidence="8">Whole animal</tissue>
    </source>
</reference>
<evidence type="ECO:0000256" key="3">
    <source>
        <dbReference type="ARBA" id="ARBA00022989"/>
    </source>
</evidence>
<dbReference type="AlphaFoldDB" id="A0A9D3Z322"/>
<sequence>MAMCSSVWIFTQAYTIVLSRILTLLFKIISEKLEHDILSNGSTIPPNFQRLRLLHLKLSKLVSELDKDLGWFYAANIGFGTGLGVFTLYQIMKTTMDMFLLIMFVFWLLSSLAIIGFAATFAAFLHDAAHGPLEHVYDINVQDISMEKLAQVNLFLSKLTGTQIGFTTCGLLTINKEFILTIAGVFLTYFTVLYTL</sequence>
<evidence type="ECO:0000313" key="8">
    <source>
        <dbReference type="EMBL" id="KAH3711960.1"/>
    </source>
</evidence>